<evidence type="ECO:0008006" key="3">
    <source>
        <dbReference type="Google" id="ProtNLM"/>
    </source>
</evidence>
<accession>A0ABQ7FXE7</accession>
<reference evidence="1" key="1">
    <citation type="submission" date="2017-08" db="EMBL/GenBank/DDBJ databases">
        <authorList>
            <person name="Polle J.E."/>
            <person name="Barry K."/>
            <person name="Cushman J."/>
            <person name="Schmutz J."/>
            <person name="Tran D."/>
            <person name="Hathwaick L.T."/>
            <person name="Yim W.C."/>
            <person name="Jenkins J."/>
            <person name="Mckie-Krisberg Z.M."/>
            <person name="Prochnik S."/>
            <person name="Lindquist E."/>
            <person name="Dockter R.B."/>
            <person name="Adam C."/>
            <person name="Molina H."/>
            <person name="Bunkerborg J."/>
            <person name="Jin E."/>
            <person name="Buchheim M."/>
            <person name="Magnuson J."/>
        </authorList>
    </citation>
    <scope>NUCLEOTIDE SEQUENCE</scope>
    <source>
        <strain evidence="1">CCAP 19/18</strain>
    </source>
</reference>
<organism evidence="1 2">
    <name type="scientific">Dunaliella salina</name>
    <name type="common">Green alga</name>
    <name type="synonym">Protococcus salinus</name>
    <dbReference type="NCBI Taxonomy" id="3046"/>
    <lineage>
        <taxon>Eukaryota</taxon>
        <taxon>Viridiplantae</taxon>
        <taxon>Chlorophyta</taxon>
        <taxon>core chlorophytes</taxon>
        <taxon>Chlorophyceae</taxon>
        <taxon>CS clade</taxon>
        <taxon>Chlamydomonadales</taxon>
        <taxon>Dunaliellaceae</taxon>
        <taxon>Dunaliella</taxon>
    </lineage>
</organism>
<evidence type="ECO:0000313" key="2">
    <source>
        <dbReference type="Proteomes" id="UP000815325"/>
    </source>
</evidence>
<name>A0ABQ7FXE7_DUNSA</name>
<protein>
    <recommendedName>
        <fullName evidence="3">Secreted protein</fullName>
    </recommendedName>
</protein>
<proteinExistence type="predicted"/>
<dbReference type="EMBL" id="MU070615">
    <property type="protein sequence ID" value="KAF5827031.1"/>
    <property type="molecule type" value="Genomic_DNA"/>
</dbReference>
<dbReference type="Proteomes" id="UP000815325">
    <property type="component" value="Unassembled WGS sequence"/>
</dbReference>
<comment type="caution">
    <text evidence="1">The sequence shown here is derived from an EMBL/GenBank/DDBJ whole genome shotgun (WGS) entry which is preliminary data.</text>
</comment>
<evidence type="ECO:0000313" key="1">
    <source>
        <dbReference type="EMBL" id="KAF5827031.1"/>
    </source>
</evidence>
<gene>
    <name evidence="1" type="ORF">DUNSADRAFT_1476</name>
</gene>
<sequence>MRIFLRSFSQHFETWRVCVCVCVCHAKCRQVGALPTNANMCMPFYAKQKFFLVVAKEQKKKFGRACLHAMQGHLKENVRAT</sequence>
<keyword evidence="2" id="KW-1185">Reference proteome</keyword>